<keyword evidence="4" id="KW-1185">Reference proteome</keyword>
<proteinExistence type="predicted"/>
<evidence type="ECO:0000256" key="1">
    <source>
        <dbReference type="SAM" id="MobiDB-lite"/>
    </source>
</evidence>
<reference evidence="3 4" key="1">
    <citation type="submission" date="2021-03" db="EMBL/GenBank/DDBJ databases">
        <title>Sequencing the genomes of 1000 actinobacteria strains.</title>
        <authorList>
            <person name="Klenk H.-P."/>
        </authorList>
    </citation>
    <scope>NUCLEOTIDE SEQUENCE [LARGE SCALE GENOMIC DNA]</scope>
    <source>
        <strain evidence="3 4">DSM 41480</strain>
    </source>
</reference>
<comment type="caution">
    <text evidence="3">The sequence shown here is derived from an EMBL/GenBank/DDBJ whole genome shotgun (WGS) entry which is preliminary data.</text>
</comment>
<accession>A0ABS4Y8L6</accession>
<name>A0ABS4Y8L6_9ACTN</name>
<dbReference type="RefSeq" id="WP_209516797.1">
    <property type="nucleotide sequence ID" value="NZ_JAGIOH010000001.1"/>
</dbReference>
<protein>
    <recommendedName>
        <fullName evidence="2">DUF4097 domain-containing protein</fullName>
    </recommendedName>
</protein>
<feature type="region of interest" description="Disordered" evidence="1">
    <location>
        <begin position="274"/>
        <end position="293"/>
    </location>
</feature>
<feature type="domain" description="DUF4097" evidence="2">
    <location>
        <begin position="161"/>
        <end position="272"/>
    </location>
</feature>
<dbReference type="Proteomes" id="UP001519291">
    <property type="component" value="Unassembled WGS sequence"/>
</dbReference>
<dbReference type="InterPro" id="IPR025164">
    <property type="entry name" value="Toastrack_DUF4097"/>
</dbReference>
<evidence type="ECO:0000313" key="4">
    <source>
        <dbReference type="Proteomes" id="UP001519291"/>
    </source>
</evidence>
<sequence>MPDGSDRTDQSHWSLSAPRTLTFEEPVTALNVRLVGGTVNVVGAGSGPARLELSEIDGRPLVVGLHEGTLTVGYEDLPWQNFLTWFDRREWDRTATVTLTVPAATRVEVGVVTASAVVSGISGRTDVRGVGGDTTLVGLTGAVRADTVTGRLEAQSLGGDLRFHSVSGDLTLVDGSGGTVKAESVSGDVMVDLSPTAQCPDLDITSVSGEVAVRLPHPVDAEVDAGTASGKVSCAFEDLRISSQWGARKITGRLGTGHGKLKVTTVSGSVALLRRPADPGSGPADVPAQGKVL</sequence>
<dbReference type="Pfam" id="PF13349">
    <property type="entry name" value="DUF4097"/>
    <property type="match status" value="1"/>
</dbReference>
<evidence type="ECO:0000313" key="3">
    <source>
        <dbReference type="EMBL" id="MBP2405146.1"/>
    </source>
</evidence>
<gene>
    <name evidence="3" type="ORF">JO379_004615</name>
</gene>
<dbReference type="GeneID" id="91571479"/>
<dbReference type="EMBL" id="JAGIOH010000001">
    <property type="protein sequence ID" value="MBP2405146.1"/>
    <property type="molecule type" value="Genomic_DNA"/>
</dbReference>
<evidence type="ECO:0000259" key="2">
    <source>
        <dbReference type="Pfam" id="PF13349"/>
    </source>
</evidence>
<organism evidence="3 4">
    <name type="scientific">Streptomyces syringium</name>
    <dbReference type="NCBI Taxonomy" id="76729"/>
    <lineage>
        <taxon>Bacteria</taxon>
        <taxon>Bacillati</taxon>
        <taxon>Actinomycetota</taxon>
        <taxon>Actinomycetes</taxon>
        <taxon>Kitasatosporales</taxon>
        <taxon>Streptomycetaceae</taxon>
        <taxon>Streptomyces</taxon>
    </lineage>
</organism>